<dbReference type="Gene3D" id="3.40.50.1820">
    <property type="entry name" value="alpha/beta hydrolase"/>
    <property type="match status" value="1"/>
</dbReference>
<dbReference type="GO" id="GO:0008849">
    <property type="term" value="F:enterochelin esterase activity"/>
    <property type="evidence" value="ECO:0007669"/>
    <property type="project" value="InterPro"/>
</dbReference>
<comment type="subcellular location">
    <subcellularLocation>
        <location evidence="1">Cytoplasm</location>
    </subcellularLocation>
</comment>
<dbReference type="InterPro" id="IPR013783">
    <property type="entry name" value="Ig-like_fold"/>
</dbReference>
<dbReference type="Pfam" id="PF11806">
    <property type="entry name" value="Enterochelin_N"/>
    <property type="match status" value="1"/>
</dbReference>
<evidence type="ECO:0000256" key="1">
    <source>
        <dbReference type="ARBA" id="ARBA00004496"/>
    </source>
</evidence>
<evidence type="ECO:0000256" key="2">
    <source>
        <dbReference type="ARBA" id="ARBA00022490"/>
    </source>
</evidence>
<dbReference type="InterPro" id="IPR000801">
    <property type="entry name" value="Esterase-like"/>
</dbReference>
<dbReference type="Proteomes" id="UP000469545">
    <property type="component" value="Unassembled WGS sequence"/>
</dbReference>
<accession>A0A6N9V098</accession>
<dbReference type="EMBL" id="JAAGMB010000927">
    <property type="protein sequence ID" value="NEB22316.1"/>
    <property type="molecule type" value="Genomic_DNA"/>
</dbReference>
<dbReference type="GO" id="GO:0005975">
    <property type="term" value="P:carbohydrate metabolic process"/>
    <property type="evidence" value="ECO:0007669"/>
    <property type="project" value="UniProtKB-ARBA"/>
</dbReference>
<dbReference type="PANTHER" id="PTHR48098">
    <property type="entry name" value="ENTEROCHELIN ESTERASE-RELATED"/>
    <property type="match status" value="1"/>
</dbReference>
<dbReference type="SUPFAM" id="SSF81296">
    <property type="entry name" value="E set domains"/>
    <property type="match status" value="1"/>
</dbReference>
<reference evidence="7 8" key="1">
    <citation type="submission" date="2020-01" db="EMBL/GenBank/DDBJ databases">
        <title>Insect and environment-associated Actinomycetes.</title>
        <authorList>
            <person name="Currrie C."/>
            <person name="Chevrette M."/>
            <person name="Carlson C."/>
            <person name="Stubbendieck R."/>
            <person name="Wendt-Pienkowski E."/>
        </authorList>
    </citation>
    <scope>NUCLEOTIDE SEQUENCE [LARGE SCALE GENOMIC DNA]</scope>
    <source>
        <strain evidence="7 8">SID14172</strain>
    </source>
</reference>
<dbReference type="GO" id="GO:0005506">
    <property type="term" value="F:iron ion binding"/>
    <property type="evidence" value="ECO:0007669"/>
    <property type="project" value="InterPro"/>
</dbReference>
<feature type="domain" description="Enterochelin esterase N-terminal" evidence="6">
    <location>
        <begin position="72"/>
        <end position="183"/>
    </location>
</feature>
<evidence type="ECO:0000259" key="6">
    <source>
        <dbReference type="Pfam" id="PF11806"/>
    </source>
</evidence>
<dbReference type="AlphaFoldDB" id="A0A6N9V098"/>
<dbReference type="SUPFAM" id="SSF53474">
    <property type="entry name" value="alpha/beta-Hydrolases"/>
    <property type="match status" value="1"/>
</dbReference>
<dbReference type="InterPro" id="IPR021764">
    <property type="entry name" value="Enterochelin_esterase_N"/>
</dbReference>
<dbReference type="EC" id="3.1.1.-" evidence="7"/>
<dbReference type="Gene3D" id="2.60.40.10">
    <property type="entry name" value="Immunoglobulins"/>
    <property type="match status" value="1"/>
</dbReference>
<comment type="similarity">
    <text evidence="4">Belongs to the Fes family.</text>
</comment>
<evidence type="ECO:0000256" key="4">
    <source>
        <dbReference type="ARBA" id="ARBA00024201"/>
    </source>
</evidence>
<dbReference type="NCBIfam" id="NF007758">
    <property type="entry name" value="PRK10439.1"/>
    <property type="match status" value="1"/>
</dbReference>
<keyword evidence="2" id="KW-0963">Cytoplasm</keyword>
<feature type="region of interest" description="Disordered" evidence="5">
    <location>
        <begin position="1"/>
        <end position="27"/>
    </location>
</feature>
<protein>
    <submittedName>
        <fullName evidence="7">Enterochelin esterase</fullName>
        <ecNumber evidence="7">3.1.1.-</ecNumber>
    </submittedName>
</protein>
<evidence type="ECO:0000313" key="7">
    <source>
        <dbReference type="EMBL" id="NEB22316.1"/>
    </source>
</evidence>
<keyword evidence="3 7" id="KW-0378">Hydrolase</keyword>
<evidence type="ECO:0000313" key="8">
    <source>
        <dbReference type="Proteomes" id="UP000469545"/>
    </source>
</evidence>
<dbReference type="Pfam" id="PF00756">
    <property type="entry name" value="Esterase"/>
    <property type="match status" value="1"/>
</dbReference>
<organism evidence="7 8">
    <name type="scientific">Streptomyces coelicoflavus</name>
    <dbReference type="NCBI Taxonomy" id="285562"/>
    <lineage>
        <taxon>Bacteria</taxon>
        <taxon>Bacillati</taxon>
        <taxon>Actinomycetota</taxon>
        <taxon>Actinomycetes</taxon>
        <taxon>Kitasatosporales</taxon>
        <taxon>Streptomycetaceae</taxon>
        <taxon>Streptomyces</taxon>
    </lineage>
</organism>
<dbReference type="PANTHER" id="PTHR48098:SF3">
    <property type="entry name" value="IRON(III) ENTEROBACTIN ESTERASE"/>
    <property type="match status" value="1"/>
</dbReference>
<dbReference type="GO" id="GO:0006826">
    <property type="term" value="P:iron ion transport"/>
    <property type="evidence" value="ECO:0007669"/>
    <property type="project" value="InterPro"/>
</dbReference>
<dbReference type="InterPro" id="IPR050583">
    <property type="entry name" value="Mycobacterial_A85_antigen"/>
</dbReference>
<keyword evidence="8" id="KW-1185">Reference proteome</keyword>
<name>A0A6N9V098_9ACTN</name>
<dbReference type="InterPro" id="IPR014756">
    <property type="entry name" value="Ig_E-set"/>
</dbReference>
<sequence>MSAAQPAVPDRETPGDEAPFAAETSMTSPRIAALASAVEAGNQEAVEEFWKEAAETGSPLMEPTDDASLTLVTFLWRDPGDTENVIVLFCSAPSGDLREFRMQRMPGTDLWYRSYLMPSRLRTTYLLSVNDPMEPFESYAEVLRRLPEYEPDPLNPREYTLTGDRDRFRVSVLELPAAPKQPWNIPRRGVPKGHSRMQTMDSAVLGTRHHVSVHTPPGYTDDGDEYHVFLLFDGWSYYNFAAITTVMDNLLYAGRIPPYVLVMHTNEDQEIRARELTCHDPFNAYLNQELMPWVHANYHITSDPAKTVVGGSCFGALAAMYAAHRAPERFGCVISQSGSYWWPGKDVPEKEEEWLTRRFEESPKLPIRFSMDIGSLERSIVDHDPMTSHRNMVAALEKKGYEVDFSEFLGGHDMVCWRGTVVDRLRSFHPGR</sequence>
<evidence type="ECO:0000256" key="3">
    <source>
        <dbReference type="ARBA" id="ARBA00022801"/>
    </source>
</evidence>
<dbReference type="RefSeq" id="WP_108987756.1">
    <property type="nucleotide sequence ID" value="NZ_BEWB01000004.1"/>
</dbReference>
<comment type="caution">
    <text evidence="7">The sequence shown here is derived from an EMBL/GenBank/DDBJ whole genome shotgun (WGS) entry which is preliminary data.</text>
</comment>
<dbReference type="GO" id="GO:0005737">
    <property type="term" value="C:cytoplasm"/>
    <property type="evidence" value="ECO:0007669"/>
    <property type="project" value="UniProtKB-SubCell"/>
</dbReference>
<dbReference type="InterPro" id="IPR029058">
    <property type="entry name" value="AB_hydrolase_fold"/>
</dbReference>
<evidence type="ECO:0000256" key="5">
    <source>
        <dbReference type="SAM" id="MobiDB-lite"/>
    </source>
</evidence>
<gene>
    <name evidence="7" type="primary">fes</name>
    <name evidence="7" type="ORF">G3I46_38445</name>
</gene>
<proteinExistence type="inferred from homology"/>